<gene>
    <name evidence="2" type="ORF">DY218_08610</name>
</gene>
<keyword evidence="1" id="KW-1133">Transmembrane helix</keyword>
<feature type="transmembrane region" description="Helical" evidence="1">
    <location>
        <begin position="162"/>
        <end position="179"/>
    </location>
</feature>
<dbReference type="GO" id="GO:0005886">
    <property type="term" value="C:plasma membrane"/>
    <property type="evidence" value="ECO:0007669"/>
    <property type="project" value="TreeGrafter"/>
</dbReference>
<accession>A0A372M9J5</accession>
<dbReference type="InterPro" id="IPR006750">
    <property type="entry name" value="YdcZ"/>
</dbReference>
<name>A0A372M9J5_9ACTN</name>
<dbReference type="EMBL" id="QUAK01000043">
    <property type="protein sequence ID" value="RFU87103.1"/>
    <property type="molecule type" value="Genomic_DNA"/>
</dbReference>
<dbReference type="OrthoDB" id="6463253at2"/>
<evidence type="ECO:0000256" key="1">
    <source>
        <dbReference type="SAM" id="Phobius"/>
    </source>
</evidence>
<proteinExistence type="predicted"/>
<keyword evidence="3" id="KW-1185">Reference proteome</keyword>
<dbReference type="PANTHER" id="PTHR34821">
    <property type="entry name" value="INNER MEMBRANE PROTEIN YDCZ"/>
    <property type="match status" value="1"/>
</dbReference>
<evidence type="ECO:0000313" key="3">
    <source>
        <dbReference type="Proteomes" id="UP000263094"/>
    </source>
</evidence>
<feature type="transmembrane region" description="Helical" evidence="1">
    <location>
        <begin position="39"/>
        <end position="58"/>
    </location>
</feature>
<feature type="transmembrane region" description="Helical" evidence="1">
    <location>
        <begin position="79"/>
        <end position="98"/>
    </location>
</feature>
<reference evidence="2 3" key="1">
    <citation type="submission" date="2018-08" db="EMBL/GenBank/DDBJ databases">
        <title>Isolation, diversity and antifungal activity of Actinobacteria from wheat.</title>
        <authorList>
            <person name="Han C."/>
        </authorList>
    </citation>
    <scope>NUCLEOTIDE SEQUENCE [LARGE SCALE GENOMIC DNA]</scope>
    <source>
        <strain evidence="2 3">NEAU-YY421</strain>
    </source>
</reference>
<dbReference type="Proteomes" id="UP000263094">
    <property type="component" value="Unassembled WGS sequence"/>
</dbReference>
<keyword evidence="1" id="KW-0472">Membrane</keyword>
<dbReference type="Pfam" id="PF04657">
    <property type="entry name" value="DMT_YdcZ"/>
    <property type="match status" value="2"/>
</dbReference>
<feature type="transmembrane region" description="Helical" evidence="1">
    <location>
        <begin position="199"/>
        <end position="219"/>
    </location>
</feature>
<feature type="transmembrane region" description="Helical" evidence="1">
    <location>
        <begin position="255"/>
        <end position="278"/>
    </location>
</feature>
<dbReference type="PANTHER" id="PTHR34821:SF2">
    <property type="entry name" value="INNER MEMBRANE PROTEIN YDCZ"/>
    <property type="match status" value="1"/>
</dbReference>
<keyword evidence="1" id="KW-0812">Transmembrane</keyword>
<organism evidence="2 3">
    <name type="scientific">Streptomyces triticagri</name>
    <dbReference type="NCBI Taxonomy" id="2293568"/>
    <lineage>
        <taxon>Bacteria</taxon>
        <taxon>Bacillati</taxon>
        <taxon>Actinomycetota</taxon>
        <taxon>Actinomycetes</taxon>
        <taxon>Kitasatosporales</taxon>
        <taxon>Streptomycetaceae</taxon>
        <taxon>Streptomyces</taxon>
    </lineage>
</organism>
<dbReference type="RefSeq" id="WP_128555327.1">
    <property type="nucleotide sequence ID" value="NZ_QUAK01000043.1"/>
</dbReference>
<comment type="caution">
    <text evidence="2">The sequence shown here is derived from an EMBL/GenBank/DDBJ whole genome shotgun (WGS) entry which is preliminary data.</text>
</comment>
<evidence type="ECO:0000313" key="2">
    <source>
        <dbReference type="EMBL" id="RFU87103.1"/>
    </source>
</evidence>
<protein>
    <submittedName>
        <fullName evidence="2">DMT family transporter</fullName>
    </submittedName>
</protein>
<feature type="transmembrane region" description="Helical" evidence="1">
    <location>
        <begin position="284"/>
        <end position="304"/>
    </location>
</feature>
<feature type="transmembrane region" description="Helical" evidence="1">
    <location>
        <begin position="231"/>
        <end position="248"/>
    </location>
</feature>
<sequence length="340" mass="34348">MPAATPHWILLAVFSGALISLQARINGELATAVGDGSSAAVISFGSGLLVLAIGLAVLRGPRAGLGRVVRDVRGGRLNRWQLLGGFGGGAFVLSQGITVEALGVALFTVAVVAGQVSGGLLFDRVGLGPAGPQRPTRRRVLGAALVLVAVGLSMADKLAGQFPYWMLLLPLAAGLCVSWQQAVNGHVRISADSGYTATFLNFLTGTAALTVVAVVHTLLSGLPGELPSEPYLYLGGLVGIAFISIAVVSVSRLGVLVLGLCTITGQLVGSLGLDLFLPHGDTDVTVATVVGVVVALGAVVLAAAAGGRGGRVVAVSTGTSARARMPEEAPARIEVSDKTR</sequence>
<dbReference type="AlphaFoldDB" id="A0A372M9J5"/>